<evidence type="ECO:0000256" key="4">
    <source>
        <dbReference type="RuleBase" id="RU000363"/>
    </source>
</evidence>
<name>A0A8H7SCF8_9FUNG</name>
<dbReference type="FunFam" id="3.40.50.720:FF:000084">
    <property type="entry name" value="Short-chain dehydrogenase reductase"/>
    <property type="match status" value="1"/>
</dbReference>
<evidence type="ECO:0008006" key="7">
    <source>
        <dbReference type="Google" id="ProtNLM"/>
    </source>
</evidence>
<comment type="similarity">
    <text evidence="1 4">Belongs to the short-chain dehydrogenases/reductases (SDR) family.</text>
</comment>
<evidence type="ECO:0000313" key="6">
    <source>
        <dbReference type="Proteomes" id="UP000646827"/>
    </source>
</evidence>
<keyword evidence="6" id="KW-1185">Reference proteome</keyword>
<protein>
    <recommendedName>
        <fullName evidence="7">2-deoxy-D-gluconate 3-dehydrogenase</fullName>
    </recommendedName>
</protein>
<reference evidence="5 6" key="1">
    <citation type="submission" date="2020-12" db="EMBL/GenBank/DDBJ databases">
        <title>Metabolic potential, ecology and presence of endohyphal bacteria is reflected in genomic diversity of Mucoromycotina.</title>
        <authorList>
            <person name="Muszewska A."/>
            <person name="Okrasinska A."/>
            <person name="Steczkiewicz K."/>
            <person name="Drgas O."/>
            <person name="Orlowska M."/>
            <person name="Perlinska-Lenart U."/>
            <person name="Aleksandrzak-Piekarczyk T."/>
            <person name="Szatraj K."/>
            <person name="Zielenkiewicz U."/>
            <person name="Pilsyk S."/>
            <person name="Malc E."/>
            <person name="Mieczkowski P."/>
            <person name="Kruszewska J.S."/>
            <person name="Biernat P."/>
            <person name="Pawlowska J."/>
        </authorList>
    </citation>
    <scope>NUCLEOTIDE SEQUENCE [LARGE SCALE GENOMIC DNA]</scope>
    <source>
        <strain evidence="5 6">CBS 142.35</strain>
    </source>
</reference>
<evidence type="ECO:0000313" key="5">
    <source>
        <dbReference type="EMBL" id="KAG2226601.1"/>
    </source>
</evidence>
<evidence type="ECO:0000256" key="2">
    <source>
        <dbReference type="ARBA" id="ARBA00022857"/>
    </source>
</evidence>
<dbReference type="Proteomes" id="UP000646827">
    <property type="component" value="Unassembled WGS sequence"/>
</dbReference>
<dbReference type="PROSITE" id="PS00061">
    <property type="entry name" value="ADH_SHORT"/>
    <property type="match status" value="1"/>
</dbReference>
<dbReference type="PRINTS" id="PR00081">
    <property type="entry name" value="GDHRDH"/>
</dbReference>
<dbReference type="SUPFAM" id="SSF51735">
    <property type="entry name" value="NAD(P)-binding Rossmann-fold domains"/>
    <property type="match status" value="1"/>
</dbReference>
<dbReference type="GO" id="GO:0016616">
    <property type="term" value="F:oxidoreductase activity, acting on the CH-OH group of donors, NAD or NADP as acceptor"/>
    <property type="evidence" value="ECO:0007669"/>
    <property type="project" value="TreeGrafter"/>
</dbReference>
<keyword evidence="2" id="KW-0521">NADP</keyword>
<dbReference type="PANTHER" id="PTHR42760:SF5">
    <property type="entry name" value="2-DEHYDRO-3-DEOXY-D-GLUCONATE 5-DEHYDROGENASE"/>
    <property type="match status" value="1"/>
</dbReference>
<dbReference type="InterPro" id="IPR002347">
    <property type="entry name" value="SDR_fam"/>
</dbReference>
<dbReference type="EMBL" id="JAEPRB010000015">
    <property type="protein sequence ID" value="KAG2226601.1"/>
    <property type="molecule type" value="Genomic_DNA"/>
</dbReference>
<dbReference type="OrthoDB" id="294295at2759"/>
<feature type="non-terminal residue" evidence="5">
    <location>
        <position position="1"/>
    </location>
</feature>
<keyword evidence="3" id="KW-0560">Oxidoreductase</keyword>
<dbReference type="Gene3D" id="3.40.50.720">
    <property type="entry name" value="NAD(P)-binding Rossmann-like Domain"/>
    <property type="match status" value="1"/>
</dbReference>
<accession>A0A8H7SCF8</accession>
<gene>
    <name evidence="5" type="ORF">INT45_005087</name>
</gene>
<dbReference type="InterPro" id="IPR020904">
    <property type="entry name" value="Sc_DH/Rdtase_CS"/>
</dbReference>
<sequence length="266" mass="28823">QTPMSDLFSLTGKIAAVSGCTRGIGRSMALGLADAGAGIDCGDYRKLIDICLLQRNIEDYKVRDEIRALGRKAEIVYLDVSKQESVRDVVDRILAIFPRLDILVNNAGIQRRFDAVDFPENEWDDVIQANLKSVFSISQAAAKHMITQGSGKIINTASLMSFQGGIRVPAYAAAKGGVALVTKALANEWAKHSINVNAIAPGYVNTELTQALVHDPVRSKEILGRIPAGRWASPDDFRGPVVYLASRASDYVHGEIMAVDGGWLAR</sequence>
<organism evidence="5 6">
    <name type="scientific">Circinella minor</name>
    <dbReference type="NCBI Taxonomy" id="1195481"/>
    <lineage>
        <taxon>Eukaryota</taxon>
        <taxon>Fungi</taxon>
        <taxon>Fungi incertae sedis</taxon>
        <taxon>Mucoromycota</taxon>
        <taxon>Mucoromycotina</taxon>
        <taxon>Mucoromycetes</taxon>
        <taxon>Mucorales</taxon>
        <taxon>Lichtheimiaceae</taxon>
        <taxon>Circinella</taxon>
    </lineage>
</organism>
<comment type="caution">
    <text evidence="5">The sequence shown here is derived from an EMBL/GenBank/DDBJ whole genome shotgun (WGS) entry which is preliminary data.</text>
</comment>
<evidence type="ECO:0000256" key="3">
    <source>
        <dbReference type="ARBA" id="ARBA00023002"/>
    </source>
</evidence>
<proteinExistence type="inferred from homology"/>
<dbReference type="PANTHER" id="PTHR42760">
    <property type="entry name" value="SHORT-CHAIN DEHYDROGENASES/REDUCTASES FAMILY MEMBER"/>
    <property type="match status" value="1"/>
</dbReference>
<dbReference type="AlphaFoldDB" id="A0A8H7SCF8"/>
<dbReference type="Pfam" id="PF00106">
    <property type="entry name" value="adh_short"/>
    <property type="match status" value="1"/>
</dbReference>
<dbReference type="InterPro" id="IPR036291">
    <property type="entry name" value="NAD(P)-bd_dom_sf"/>
</dbReference>
<evidence type="ECO:0000256" key="1">
    <source>
        <dbReference type="ARBA" id="ARBA00006484"/>
    </source>
</evidence>
<dbReference type="PRINTS" id="PR00080">
    <property type="entry name" value="SDRFAMILY"/>
</dbReference>